<dbReference type="EMBL" id="LR214939">
    <property type="protein sequence ID" value="VEU56151.1"/>
    <property type="molecule type" value="Genomic_DNA"/>
</dbReference>
<accession>A0A448ZY20</accession>
<protein>
    <submittedName>
        <fullName evidence="1">Uncharacterized protein</fullName>
    </submittedName>
</protein>
<gene>
    <name evidence="1" type="ORF">NCTC10113_01038</name>
</gene>
<name>A0A448ZY20_METSV</name>
<keyword evidence="1" id="KW-0614">Plasmid</keyword>
<evidence type="ECO:0000313" key="1">
    <source>
        <dbReference type="EMBL" id="VEU56151.1"/>
    </source>
</evidence>
<organism evidence="1">
    <name type="scientific">Metamycoplasma salivarium</name>
    <name type="common">Mycoplasma salivarium</name>
    <dbReference type="NCBI Taxonomy" id="2124"/>
    <lineage>
        <taxon>Bacteria</taxon>
        <taxon>Bacillati</taxon>
        <taxon>Mycoplasmatota</taxon>
        <taxon>Mycoplasmoidales</taxon>
        <taxon>Metamycoplasmataceae</taxon>
        <taxon>Metamycoplasma</taxon>
    </lineage>
</organism>
<reference evidence="1" key="1">
    <citation type="submission" date="2019-01" db="EMBL/GenBank/DDBJ databases">
        <authorList>
            <consortium name="Pathogen Informatics"/>
        </authorList>
    </citation>
    <scope>NUCLEOTIDE SEQUENCE [LARGE SCALE GENOMIC DNA]</scope>
    <source>
        <strain evidence="1">NCTC10113</strain>
    </source>
</reference>
<proteinExistence type="predicted"/>
<dbReference type="AlphaFoldDB" id="A0A448ZY20"/>
<sequence>MDNSKITSLNNKHFLSVDEQIRLLQNRGFKISNKVFF</sequence>
<geneLocation type="plasmid" evidence="1">
    <name>2</name>
</geneLocation>